<dbReference type="SUPFAM" id="SSF56574">
    <property type="entry name" value="Serpins"/>
    <property type="match status" value="1"/>
</dbReference>
<reference evidence="3" key="1">
    <citation type="journal article" date="2019" name="Int. J. Syst. Evol. Microbiol.">
        <title>The Global Catalogue of Microorganisms (GCM) 10K type strain sequencing project: providing services to taxonomists for standard genome sequencing and annotation.</title>
        <authorList>
            <consortium name="The Broad Institute Genomics Platform"/>
            <consortium name="The Broad Institute Genome Sequencing Center for Infectious Disease"/>
            <person name="Wu L."/>
            <person name="Ma J."/>
        </authorList>
    </citation>
    <scope>NUCLEOTIDE SEQUENCE [LARGE SCALE GENOMIC DNA]</scope>
    <source>
        <strain evidence="3">CCM 2050</strain>
    </source>
</reference>
<dbReference type="InterPro" id="IPR042178">
    <property type="entry name" value="Serpin_sf_1"/>
</dbReference>
<dbReference type="Gene3D" id="2.30.39.10">
    <property type="entry name" value="Alpha-1-antitrypsin, domain 1"/>
    <property type="match status" value="1"/>
</dbReference>
<dbReference type="PANTHER" id="PTHR11461">
    <property type="entry name" value="SERINE PROTEASE INHIBITOR, SERPIN"/>
    <property type="match status" value="1"/>
</dbReference>
<dbReference type="Pfam" id="PF00079">
    <property type="entry name" value="Serpin"/>
    <property type="match status" value="1"/>
</dbReference>
<gene>
    <name evidence="2" type="ORF">ACFP58_07630</name>
</gene>
<feature type="domain" description="Serpin" evidence="1">
    <location>
        <begin position="1"/>
        <end position="87"/>
    </location>
</feature>
<dbReference type="InterPro" id="IPR023796">
    <property type="entry name" value="Serpin_dom"/>
</dbReference>
<sequence length="88" mass="9560">MGMPIAFDSRANYSLFNDKLPLKVDSVIHKAVVEVDEKGTVAAAATGIGVQLVMATHKAEITADHPFMFMIKDNKTDAILFLGQVNKL</sequence>
<dbReference type="EMBL" id="JBHSTZ010000021">
    <property type="protein sequence ID" value="MFC6381328.1"/>
    <property type="molecule type" value="Genomic_DNA"/>
</dbReference>
<dbReference type="InterPro" id="IPR042185">
    <property type="entry name" value="Serpin_sf_2"/>
</dbReference>
<evidence type="ECO:0000313" key="3">
    <source>
        <dbReference type="Proteomes" id="UP001596264"/>
    </source>
</evidence>
<organism evidence="2 3">
    <name type="scientific">Psychrobacter glacincola</name>
    <dbReference type="NCBI Taxonomy" id="56810"/>
    <lineage>
        <taxon>Bacteria</taxon>
        <taxon>Pseudomonadati</taxon>
        <taxon>Pseudomonadota</taxon>
        <taxon>Gammaproteobacteria</taxon>
        <taxon>Moraxellales</taxon>
        <taxon>Moraxellaceae</taxon>
        <taxon>Psychrobacter</taxon>
    </lineage>
</organism>
<dbReference type="PANTHER" id="PTHR11461:SF211">
    <property type="entry name" value="GH10112P-RELATED"/>
    <property type="match status" value="1"/>
</dbReference>
<name>A0ABW1W6S8_9GAMM</name>
<proteinExistence type="predicted"/>
<dbReference type="RefSeq" id="WP_011959968.1">
    <property type="nucleotide sequence ID" value="NZ_CAJGZK010000002.1"/>
</dbReference>
<evidence type="ECO:0000313" key="2">
    <source>
        <dbReference type="EMBL" id="MFC6381328.1"/>
    </source>
</evidence>
<evidence type="ECO:0000259" key="1">
    <source>
        <dbReference type="Pfam" id="PF00079"/>
    </source>
</evidence>
<comment type="caution">
    <text evidence="2">The sequence shown here is derived from an EMBL/GenBank/DDBJ whole genome shotgun (WGS) entry which is preliminary data.</text>
</comment>
<dbReference type="InterPro" id="IPR000215">
    <property type="entry name" value="Serpin_fam"/>
</dbReference>
<dbReference type="Proteomes" id="UP001596264">
    <property type="component" value="Unassembled WGS sequence"/>
</dbReference>
<accession>A0ABW1W6S8</accession>
<keyword evidence="3" id="KW-1185">Reference proteome</keyword>
<dbReference type="Gene3D" id="3.30.497.10">
    <property type="entry name" value="Antithrombin, subunit I, domain 2"/>
    <property type="match status" value="1"/>
</dbReference>
<dbReference type="InterPro" id="IPR036186">
    <property type="entry name" value="Serpin_sf"/>
</dbReference>
<protein>
    <submittedName>
        <fullName evidence="2">Serpin family protein</fullName>
    </submittedName>
</protein>
<dbReference type="InterPro" id="IPR023795">
    <property type="entry name" value="Serpin_CS"/>
</dbReference>
<dbReference type="PROSITE" id="PS00284">
    <property type="entry name" value="SERPIN"/>
    <property type="match status" value="1"/>
</dbReference>